<protein>
    <submittedName>
        <fullName evidence="1">Uncharacterized protein</fullName>
    </submittedName>
</protein>
<dbReference type="OrthoDB" id="6427892at2759"/>
<sequence>MESVSLNLDLDNNEEDDDIDDRHKEIQGLLSNAFDDISSLSEEEGEYSLEFKKFTIDEENETQNARTDAIKPWNQYTNGLTSTPRLHNQLYNNYDNNLWLKTSKPRLNVSDILEGEEEEEENEGDVEDNDNDNHFCADTANHKMNGHFDSKSSLENARTDQLFGTNERSFSQKHVQLLIEENQRLSNELIVSQQKLS</sequence>
<dbReference type="EMBL" id="CAJPIZ010029422">
    <property type="protein sequence ID" value="CAG2119689.1"/>
    <property type="molecule type" value="Genomic_DNA"/>
</dbReference>
<evidence type="ECO:0000313" key="1">
    <source>
        <dbReference type="EMBL" id="CAD7643536.1"/>
    </source>
</evidence>
<evidence type="ECO:0000313" key="2">
    <source>
        <dbReference type="Proteomes" id="UP000759131"/>
    </source>
</evidence>
<name>A0A7R9LKT6_9ACAR</name>
<organism evidence="1">
    <name type="scientific">Medioppia subpectinata</name>
    <dbReference type="NCBI Taxonomy" id="1979941"/>
    <lineage>
        <taxon>Eukaryota</taxon>
        <taxon>Metazoa</taxon>
        <taxon>Ecdysozoa</taxon>
        <taxon>Arthropoda</taxon>
        <taxon>Chelicerata</taxon>
        <taxon>Arachnida</taxon>
        <taxon>Acari</taxon>
        <taxon>Acariformes</taxon>
        <taxon>Sarcoptiformes</taxon>
        <taxon>Oribatida</taxon>
        <taxon>Brachypylina</taxon>
        <taxon>Oppioidea</taxon>
        <taxon>Oppiidae</taxon>
        <taxon>Medioppia</taxon>
    </lineage>
</organism>
<proteinExistence type="predicted"/>
<keyword evidence="2" id="KW-1185">Reference proteome</keyword>
<dbReference type="Proteomes" id="UP000759131">
    <property type="component" value="Unassembled WGS sequence"/>
</dbReference>
<gene>
    <name evidence="1" type="ORF">OSB1V03_LOCUS19636</name>
</gene>
<reference evidence="1" key="1">
    <citation type="submission" date="2020-11" db="EMBL/GenBank/DDBJ databases">
        <authorList>
            <person name="Tran Van P."/>
        </authorList>
    </citation>
    <scope>NUCLEOTIDE SEQUENCE</scope>
</reference>
<accession>A0A7R9LKT6</accession>
<dbReference type="EMBL" id="OC883997">
    <property type="protein sequence ID" value="CAD7643536.1"/>
    <property type="molecule type" value="Genomic_DNA"/>
</dbReference>
<feature type="non-terminal residue" evidence="1">
    <location>
        <position position="1"/>
    </location>
</feature>
<dbReference type="AlphaFoldDB" id="A0A7R9LKT6"/>